<reference evidence="11 12" key="1">
    <citation type="journal article" date="2013" name="Genome Announc.">
        <title>Draft genome sequence of the moderately halophilic gammaproteobacterium Halomonas anticariensis FP35.</title>
        <authorList>
            <person name="Tahrioui A."/>
            <person name="Quesada E."/>
            <person name="Llamas I."/>
        </authorList>
    </citation>
    <scope>NUCLEOTIDE SEQUENCE [LARGE SCALE GENOMIC DNA]</scope>
    <source>
        <strain evidence="12">DSM 16096 / CECT 5854 / LMG 22089 / FP35</strain>
    </source>
</reference>
<evidence type="ECO:0000259" key="10">
    <source>
        <dbReference type="Pfam" id="PF04290"/>
    </source>
</evidence>
<dbReference type="AlphaFoldDB" id="S2L9Z5"/>
<dbReference type="Proteomes" id="UP000014463">
    <property type="component" value="Unassembled WGS sequence"/>
</dbReference>
<evidence type="ECO:0000313" key="11">
    <source>
        <dbReference type="EMBL" id="EPC01526.1"/>
    </source>
</evidence>
<evidence type="ECO:0000256" key="3">
    <source>
        <dbReference type="ARBA" id="ARBA00022475"/>
    </source>
</evidence>
<sequence>MNTTSPSRAARWLEKLYRAFGYLAALSIFVMLVVIVIQVVLRWSGMTFPGATNYAGYLMGTSTFLALAYTFHEGGHIRVGLLVERLGRFRPIGELWCLLVASAIAGFITWHAFDAAYWSYQFGDVSSGQDAMPLWLPQSLLAIGSSAFTLSILDHFTRTLATLIRSAKANNHGPHPVRSH</sequence>
<dbReference type="PANTHER" id="PTHR35011:SF10">
    <property type="entry name" value="TRAP TRANSPORTER SMALL PERMEASE PROTEIN"/>
    <property type="match status" value="1"/>
</dbReference>
<dbReference type="OrthoDB" id="26202at2"/>
<evidence type="ECO:0000256" key="8">
    <source>
        <dbReference type="ARBA" id="ARBA00038436"/>
    </source>
</evidence>
<organism evidence="11 12">
    <name type="scientific">Litchfieldella anticariensis (strain DSM 16096 / CECT 5854 / CIP 108499 / LMG 22089 / FP35)</name>
    <name type="common">Halomonas anticariensis</name>
    <dbReference type="NCBI Taxonomy" id="1121939"/>
    <lineage>
        <taxon>Bacteria</taxon>
        <taxon>Pseudomonadati</taxon>
        <taxon>Pseudomonadota</taxon>
        <taxon>Gammaproteobacteria</taxon>
        <taxon>Oceanospirillales</taxon>
        <taxon>Halomonadaceae</taxon>
        <taxon>Litchfieldella</taxon>
    </lineage>
</organism>
<keyword evidence="7 9" id="KW-0472">Membrane</keyword>
<dbReference type="GO" id="GO:0005886">
    <property type="term" value="C:plasma membrane"/>
    <property type="evidence" value="ECO:0007669"/>
    <property type="project" value="UniProtKB-SubCell"/>
</dbReference>
<comment type="subcellular location">
    <subcellularLocation>
        <location evidence="1 9">Cell inner membrane</location>
        <topology evidence="1 9">Multi-pass membrane protein</topology>
    </subcellularLocation>
</comment>
<keyword evidence="3" id="KW-1003">Cell membrane</keyword>
<evidence type="ECO:0000256" key="4">
    <source>
        <dbReference type="ARBA" id="ARBA00022519"/>
    </source>
</evidence>
<evidence type="ECO:0000256" key="1">
    <source>
        <dbReference type="ARBA" id="ARBA00004429"/>
    </source>
</evidence>
<keyword evidence="5 9" id="KW-0812">Transmembrane</keyword>
<keyword evidence="12" id="KW-1185">Reference proteome</keyword>
<feature type="transmembrane region" description="Helical" evidence="9">
    <location>
        <begin position="133"/>
        <end position="153"/>
    </location>
</feature>
<evidence type="ECO:0000313" key="12">
    <source>
        <dbReference type="Proteomes" id="UP000014463"/>
    </source>
</evidence>
<dbReference type="Pfam" id="PF04290">
    <property type="entry name" value="DctQ"/>
    <property type="match status" value="1"/>
</dbReference>
<evidence type="ECO:0000256" key="5">
    <source>
        <dbReference type="ARBA" id="ARBA00022692"/>
    </source>
</evidence>
<dbReference type="InterPro" id="IPR007387">
    <property type="entry name" value="TRAP_DctQ"/>
</dbReference>
<dbReference type="GO" id="GO:0015740">
    <property type="term" value="P:C4-dicarboxylate transport"/>
    <property type="evidence" value="ECO:0007669"/>
    <property type="project" value="TreeGrafter"/>
</dbReference>
<dbReference type="PANTHER" id="PTHR35011">
    <property type="entry name" value="2,3-DIKETO-L-GULONATE TRAP TRANSPORTER SMALL PERMEASE PROTEIN YIAM"/>
    <property type="match status" value="1"/>
</dbReference>
<keyword evidence="4 9" id="KW-0997">Cell inner membrane</keyword>
<feature type="transmembrane region" description="Helical" evidence="9">
    <location>
        <begin position="92"/>
        <end position="113"/>
    </location>
</feature>
<feature type="transmembrane region" description="Helical" evidence="9">
    <location>
        <begin position="20"/>
        <end position="41"/>
    </location>
</feature>
<evidence type="ECO:0000256" key="9">
    <source>
        <dbReference type="RuleBase" id="RU369079"/>
    </source>
</evidence>
<comment type="function">
    <text evidence="9">Part of the tripartite ATP-independent periplasmic (TRAP) transport system.</text>
</comment>
<keyword evidence="6 9" id="KW-1133">Transmembrane helix</keyword>
<dbReference type="eggNOG" id="COG3090">
    <property type="taxonomic scope" value="Bacteria"/>
</dbReference>
<dbReference type="EMBL" id="ASTJ01000034">
    <property type="protein sequence ID" value="EPC01526.1"/>
    <property type="molecule type" value="Genomic_DNA"/>
</dbReference>
<comment type="subunit">
    <text evidence="9">The complex comprises the extracytoplasmic solute receptor protein and the two transmembrane proteins.</text>
</comment>
<comment type="similarity">
    <text evidence="8 9">Belongs to the TRAP transporter small permease family.</text>
</comment>
<protein>
    <recommendedName>
        <fullName evidence="9">TRAP transporter small permease protein</fullName>
    </recommendedName>
</protein>
<evidence type="ECO:0000256" key="6">
    <source>
        <dbReference type="ARBA" id="ARBA00022989"/>
    </source>
</evidence>
<dbReference type="RefSeq" id="WP_016417510.1">
    <property type="nucleotide sequence ID" value="NZ_AUAB01000011.1"/>
</dbReference>
<dbReference type="InterPro" id="IPR055348">
    <property type="entry name" value="DctQ"/>
</dbReference>
<name>S2L9Z5_LITA3</name>
<comment type="caution">
    <text evidence="11">The sequence shown here is derived from an EMBL/GenBank/DDBJ whole genome shotgun (WGS) entry which is preliminary data.</text>
</comment>
<feature type="transmembrane region" description="Helical" evidence="9">
    <location>
        <begin position="53"/>
        <end position="71"/>
    </location>
</feature>
<proteinExistence type="inferred from homology"/>
<gene>
    <name evidence="11" type="ORF">L861_16780</name>
</gene>
<feature type="domain" description="Tripartite ATP-independent periplasmic transporters DctQ component" evidence="10">
    <location>
        <begin position="31"/>
        <end position="160"/>
    </location>
</feature>
<dbReference type="GO" id="GO:0022857">
    <property type="term" value="F:transmembrane transporter activity"/>
    <property type="evidence" value="ECO:0007669"/>
    <property type="project" value="UniProtKB-UniRule"/>
</dbReference>
<evidence type="ECO:0000256" key="2">
    <source>
        <dbReference type="ARBA" id="ARBA00022448"/>
    </source>
</evidence>
<evidence type="ECO:0000256" key="7">
    <source>
        <dbReference type="ARBA" id="ARBA00023136"/>
    </source>
</evidence>
<dbReference type="PATRIC" id="fig|1121939.11.peg.2989"/>
<keyword evidence="2 9" id="KW-0813">Transport</keyword>
<accession>S2L9Z5</accession>
<dbReference type="STRING" id="1121939.L861_16780"/>